<dbReference type="SUPFAM" id="SSF56112">
    <property type="entry name" value="Protein kinase-like (PK-like)"/>
    <property type="match status" value="1"/>
</dbReference>
<feature type="compositionally biased region" description="Polar residues" evidence="10">
    <location>
        <begin position="26"/>
        <end position="39"/>
    </location>
</feature>
<evidence type="ECO:0000256" key="10">
    <source>
        <dbReference type="SAM" id="MobiDB-lite"/>
    </source>
</evidence>
<feature type="compositionally biased region" description="Low complexity" evidence="10">
    <location>
        <begin position="47"/>
        <end position="112"/>
    </location>
</feature>
<reference evidence="12 13" key="1">
    <citation type="submission" date="2013-02" db="EMBL/GenBank/DDBJ databases">
        <title>Genome sequence of Candida maltosa Xu316, a potential industrial strain for xylitol and ethanol production.</title>
        <authorList>
            <person name="Yu J."/>
            <person name="Wang Q."/>
            <person name="Geng X."/>
            <person name="Bao W."/>
            <person name="He P."/>
            <person name="Cai J."/>
        </authorList>
    </citation>
    <scope>NUCLEOTIDE SEQUENCE [LARGE SCALE GENOMIC DNA]</scope>
    <source>
        <strain evidence="13">Xu316</strain>
    </source>
</reference>
<dbReference type="PROSITE" id="PS00108">
    <property type="entry name" value="PROTEIN_KINASE_ST"/>
    <property type="match status" value="1"/>
</dbReference>
<evidence type="ECO:0000256" key="1">
    <source>
        <dbReference type="ARBA" id="ARBA00012513"/>
    </source>
</evidence>
<dbReference type="STRING" id="1245528.M3IV04"/>
<evidence type="ECO:0000256" key="9">
    <source>
        <dbReference type="PROSITE-ProRule" id="PRU10141"/>
    </source>
</evidence>
<dbReference type="InterPro" id="IPR011009">
    <property type="entry name" value="Kinase-like_dom_sf"/>
</dbReference>
<dbReference type="OrthoDB" id="6513151at2759"/>
<evidence type="ECO:0000259" key="11">
    <source>
        <dbReference type="PROSITE" id="PS50011"/>
    </source>
</evidence>
<evidence type="ECO:0000256" key="4">
    <source>
        <dbReference type="ARBA" id="ARBA00022741"/>
    </source>
</evidence>
<comment type="caution">
    <text evidence="12">The sequence shown here is derived from an EMBL/GenBank/DDBJ whole genome shotgun (WGS) entry which is preliminary data.</text>
</comment>
<feature type="region of interest" description="Disordered" evidence="10">
    <location>
        <begin position="1"/>
        <end position="153"/>
    </location>
</feature>
<evidence type="ECO:0000256" key="8">
    <source>
        <dbReference type="ARBA" id="ARBA00048679"/>
    </source>
</evidence>
<dbReference type="Gene3D" id="3.30.200.20">
    <property type="entry name" value="Phosphorylase Kinase, domain 1"/>
    <property type="match status" value="1"/>
</dbReference>
<feature type="compositionally biased region" description="Polar residues" evidence="10">
    <location>
        <begin position="136"/>
        <end position="148"/>
    </location>
</feature>
<evidence type="ECO:0000256" key="6">
    <source>
        <dbReference type="ARBA" id="ARBA00022840"/>
    </source>
</evidence>
<evidence type="ECO:0000313" key="13">
    <source>
        <dbReference type="Proteomes" id="UP000011777"/>
    </source>
</evidence>
<dbReference type="GO" id="GO:0030447">
    <property type="term" value="P:filamentous growth"/>
    <property type="evidence" value="ECO:0007669"/>
    <property type="project" value="UniProtKB-ARBA"/>
</dbReference>
<dbReference type="EMBL" id="AOGT01000262">
    <property type="protein sequence ID" value="EMG50446.1"/>
    <property type="molecule type" value="Genomic_DNA"/>
</dbReference>
<dbReference type="GO" id="GO:0005524">
    <property type="term" value="F:ATP binding"/>
    <property type="evidence" value="ECO:0007669"/>
    <property type="project" value="UniProtKB-UniRule"/>
</dbReference>
<dbReference type="PANTHER" id="PTHR24343:SF137">
    <property type="entry name" value="SERINE_THREONINE-PROTEIN KINASE HRK1"/>
    <property type="match status" value="1"/>
</dbReference>
<feature type="binding site" evidence="9">
    <location>
        <position position="198"/>
    </location>
    <ligand>
        <name>ATP</name>
        <dbReference type="ChEBI" id="CHEBI:30616"/>
    </ligand>
</feature>
<keyword evidence="2" id="KW-0723">Serine/threonine-protein kinase</keyword>
<comment type="catalytic activity">
    <reaction evidence="7">
        <text>L-threonyl-[protein] + ATP = O-phospho-L-threonyl-[protein] + ADP + H(+)</text>
        <dbReference type="Rhea" id="RHEA:46608"/>
        <dbReference type="Rhea" id="RHEA-COMP:11060"/>
        <dbReference type="Rhea" id="RHEA-COMP:11605"/>
        <dbReference type="ChEBI" id="CHEBI:15378"/>
        <dbReference type="ChEBI" id="CHEBI:30013"/>
        <dbReference type="ChEBI" id="CHEBI:30616"/>
        <dbReference type="ChEBI" id="CHEBI:61977"/>
        <dbReference type="ChEBI" id="CHEBI:456216"/>
        <dbReference type="EC" id="2.7.11.1"/>
    </reaction>
</comment>
<evidence type="ECO:0000313" key="12">
    <source>
        <dbReference type="EMBL" id="EMG50446.1"/>
    </source>
</evidence>
<dbReference type="PANTHER" id="PTHR24343">
    <property type="entry name" value="SERINE/THREONINE KINASE"/>
    <property type="match status" value="1"/>
</dbReference>
<dbReference type="InterPro" id="IPR017441">
    <property type="entry name" value="Protein_kinase_ATP_BS"/>
</dbReference>
<dbReference type="PROSITE" id="PS00107">
    <property type="entry name" value="PROTEIN_KINASE_ATP"/>
    <property type="match status" value="1"/>
</dbReference>
<keyword evidence="3" id="KW-0808">Transferase</keyword>
<dbReference type="eggNOG" id="KOG0590">
    <property type="taxonomic scope" value="Eukaryota"/>
</dbReference>
<name>M3IV04_CANMX</name>
<feature type="domain" description="Protein kinase" evidence="11">
    <location>
        <begin position="167"/>
        <end position="473"/>
    </location>
</feature>
<feature type="compositionally biased region" description="Basic residues" evidence="10">
    <location>
        <begin position="116"/>
        <end position="130"/>
    </location>
</feature>
<dbReference type="AlphaFoldDB" id="M3IV04"/>
<dbReference type="PROSITE" id="PS50011">
    <property type="entry name" value="PROTEIN_KINASE_DOM"/>
    <property type="match status" value="1"/>
</dbReference>
<accession>M3IV04</accession>
<protein>
    <recommendedName>
        <fullName evidence="1">non-specific serine/threonine protein kinase</fullName>
        <ecNumber evidence="1">2.7.11.1</ecNumber>
    </recommendedName>
</protein>
<organism evidence="12 13">
    <name type="scientific">Candida maltosa (strain Xu316)</name>
    <name type="common">Yeast</name>
    <dbReference type="NCBI Taxonomy" id="1245528"/>
    <lineage>
        <taxon>Eukaryota</taxon>
        <taxon>Fungi</taxon>
        <taxon>Dikarya</taxon>
        <taxon>Ascomycota</taxon>
        <taxon>Saccharomycotina</taxon>
        <taxon>Pichiomycetes</taxon>
        <taxon>Debaryomycetaceae</taxon>
        <taxon>Candida/Lodderomyces clade</taxon>
        <taxon>Candida</taxon>
    </lineage>
</organism>
<dbReference type="Gene3D" id="1.10.510.10">
    <property type="entry name" value="Transferase(Phosphotransferase) domain 1"/>
    <property type="match status" value="1"/>
</dbReference>
<evidence type="ECO:0000256" key="2">
    <source>
        <dbReference type="ARBA" id="ARBA00022527"/>
    </source>
</evidence>
<dbReference type="GO" id="GO:0005829">
    <property type="term" value="C:cytosol"/>
    <property type="evidence" value="ECO:0007669"/>
    <property type="project" value="TreeGrafter"/>
</dbReference>
<evidence type="ECO:0000256" key="7">
    <source>
        <dbReference type="ARBA" id="ARBA00047899"/>
    </source>
</evidence>
<dbReference type="OMA" id="HIAPSIN"/>
<keyword evidence="13" id="KW-1185">Reference proteome</keyword>
<dbReference type="GO" id="GO:0004674">
    <property type="term" value="F:protein serine/threonine kinase activity"/>
    <property type="evidence" value="ECO:0007669"/>
    <property type="project" value="UniProtKB-KW"/>
</dbReference>
<dbReference type="InterPro" id="IPR000719">
    <property type="entry name" value="Prot_kinase_dom"/>
</dbReference>
<dbReference type="EC" id="2.7.11.1" evidence="1"/>
<dbReference type="HOGENOM" id="CLU_000288_82_3_1"/>
<keyword evidence="5" id="KW-0418">Kinase</keyword>
<sequence length="517" mass="58427">MSFRKLFSSSSLSLSSSTSINEDNHTTSSNNIKSVQSHRSFLRQKDSSSSISSSPSSSTLNNHNNNNNNNNNSPNRNYNNNNNNNSSYSNYSNSSSSANMNHNSTSMNSTNSTGKSQHHSLRRFFKKFKHRESPPATGSSTPSNNHSRALSAGRQGASNVNIFAKYGVPGKLLGTGASGSVNIITSESNPNEVYAVKKFRARLNNENELDYKNKVAHEYRISEYLNHENIIRTFELIRDSRHENVTDYYIVMEYCKYDFFNLVMSGLMETNEIYCYTKQIIRGVDYLHSNGLAHRDLKLDNCVVNSFGVLKIIDFGSSVHFRKEIPNGYYITENDIMLGPNTKLIPARGVVGSDPYLSPEVFEPQGLGYDPRGADVWSIAIIYCCMILKRFPWKLPKLSDPSYKSFAGPQLDGYNSLEYEGEDDLRHSHHPPVGPERLLRLLPVESRNVIKHMLILDPRKRYSMYDVMSDEFVQSIQNCTSGHSSSNHTHHLVTEDELNKINQERDKLKRLKDAGVA</sequence>
<keyword evidence="4 9" id="KW-0547">Nucleotide-binding</keyword>
<keyword evidence="6 9" id="KW-0067">ATP-binding</keyword>
<gene>
    <name evidence="12" type="ORF">G210_4228</name>
</gene>
<dbReference type="SMART" id="SM00220">
    <property type="entry name" value="S_TKc"/>
    <property type="match status" value="1"/>
</dbReference>
<feature type="compositionally biased region" description="Low complexity" evidence="10">
    <location>
        <begin position="8"/>
        <end position="19"/>
    </location>
</feature>
<dbReference type="Proteomes" id="UP000011777">
    <property type="component" value="Unassembled WGS sequence"/>
</dbReference>
<proteinExistence type="predicted"/>
<evidence type="ECO:0000256" key="3">
    <source>
        <dbReference type="ARBA" id="ARBA00022679"/>
    </source>
</evidence>
<dbReference type="Pfam" id="PF00069">
    <property type="entry name" value="Pkinase"/>
    <property type="match status" value="1"/>
</dbReference>
<comment type="catalytic activity">
    <reaction evidence="8">
        <text>L-seryl-[protein] + ATP = O-phospho-L-seryl-[protein] + ADP + H(+)</text>
        <dbReference type="Rhea" id="RHEA:17989"/>
        <dbReference type="Rhea" id="RHEA-COMP:9863"/>
        <dbReference type="Rhea" id="RHEA-COMP:11604"/>
        <dbReference type="ChEBI" id="CHEBI:15378"/>
        <dbReference type="ChEBI" id="CHEBI:29999"/>
        <dbReference type="ChEBI" id="CHEBI:30616"/>
        <dbReference type="ChEBI" id="CHEBI:83421"/>
        <dbReference type="ChEBI" id="CHEBI:456216"/>
        <dbReference type="EC" id="2.7.11.1"/>
    </reaction>
</comment>
<dbReference type="InterPro" id="IPR008271">
    <property type="entry name" value="Ser/Thr_kinase_AS"/>
</dbReference>
<evidence type="ECO:0000256" key="5">
    <source>
        <dbReference type="ARBA" id="ARBA00022777"/>
    </source>
</evidence>